<protein>
    <submittedName>
        <fullName evidence="1">Uncharacterized protein</fullName>
    </submittedName>
</protein>
<evidence type="ECO:0000313" key="1">
    <source>
        <dbReference type="EMBL" id="CAD7236467.1"/>
    </source>
</evidence>
<accession>A0A7R8WY18</accession>
<organism evidence="1">
    <name type="scientific">Cyprideis torosa</name>
    <dbReference type="NCBI Taxonomy" id="163714"/>
    <lineage>
        <taxon>Eukaryota</taxon>
        <taxon>Metazoa</taxon>
        <taxon>Ecdysozoa</taxon>
        <taxon>Arthropoda</taxon>
        <taxon>Crustacea</taxon>
        <taxon>Oligostraca</taxon>
        <taxon>Ostracoda</taxon>
        <taxon>Podocopa</taxon>
        <taxon>Podocopida</taxon>
        <taxon>Cytherocopina</taxon>
        <taxon>Cytheroidea</taxon>
        <taxon>Cytherideidae</taxon>
        <taxon>Cyprideis</taxon>
    </lineage>
</organism>
<reference evidence="1" key="1">
    <citation type="submission" date="2020-11" db="EMBL/GenBank/DDBJ databases">
        <authorList>
            <person name="Tran Van P."/>
        </authorList>
    </citation>
    <scope>NUCLEOTIDE SEQUENCE</scope>
</reference>
<name>A0A7R8WY18_9CRUS</name>
<dbReference type="AlphaFoldDB" id="A0A7R8WY18"/>
<gene>
    <name evidence="1" type="ORF">CTOB1V02_LOCUS14282</name>
</gene>
<dbReference type="EMBL" id="OB679284">
    <property type="protein sequence ID" value="CAD7236467.1"/>
    <property type="molecule type" value="Genomic_DNA"/>
</dbReference>
<proteinExistence type="predicted"/>
<sequence>MRPAVNSSYLLLTDEPLSIFAMGISTEVMNKHLRLRNHLPISSPATAISKFPSSEPHLGPSVFHAKPRRRLRAIISPEKG</sequence>